<feature type="compositionally biased region" description="Polar residues" evidence="1">
    <location>
        <begin position="42"/>
        <end position="51"/>
    </location>
</feature>
<evidence type="ECO:0000256" key="1">
    <source>
        <dbReference type="SAM" id="MobiDB-lite"/>
    </source>
</evidence>
<comment type="caution">
    <text evidence="2">The sequence shown here is derived from an EMBL/GenBank/DDBJ whole genome shotgun (WGS) entry which is preliminary data.</text>
</comment>
<sequence>MSFARGAARFAGRAARCAQSQHRAARAPGRSSGAAGVGQGRPHSTAQQTQRPALLRPKRDSLGRSFPGTRRPLITQLPAALQRSLAWQATLLFDWDGDEDG</sequence>
<evidence type="ECO:0000313" key="2">
    <source>
        <dbReference type="EMBL" id="CAL5221583.1"/>
    </source>
</evidence>
<proteinExistence type="predicted"/>
<gene>
    <name evidence="2" type="primary">g3801</name>
    <name evidence="2" type="ORF">VP750_LOCUS3242</name>
</gene>
<organism evidence="2 3">
    <name type="scientific">Coccomyxa viridis</name>
    <dbReference type="NCBI Taxonomy" id="1274662"/>
    <lineage>
        <taxon>Eukaryota</taxon>
        <taxon>Viridiplantae</taxon>
        <taxon>Chlorophyta</taxon>
        <taxon>core chlorophytes</taxon>
        <taxon>Trebouxiophyceae</taxon>
        <taxon>Trebouxiophyceae incertae sedis</taxon>
        <taxon>Coccomyxaceae</taxon>
        <taxon>Coccomyxa</taxon>
    </lineage>
</organism>
<dbReference type="Proteomes" id="UP001497392">
    <property type="component" value="Unassembled WGS sequence"/>
</dbReference>
<protein>
    <submittedName>
        <fullName evidence="2">G3801 protein</fullName>
    </submittedName>
</protein>
<feature type="region of interest" description="Disordered" evidence="1">
    <location>
        <begin position="1"/>
        <end position="73"/>
    </location>
</feature>
<reference evidence="2 3" key="1">
    <citation type="submission" date="2024-06" db="EMBL/GenBank/DDBJ databases">
        <authorList>
            <person name="Kraege A."/>
            <person name="Thomma B."/>
        </authorList>
    </citation>
    <scope>NUCLEOTIDE SEQUENCE [LARGE SCALE GENOMIC DNA]</scope>
</reference>
<accession>A0ABP1FNP1</accession>
<dbReference type="EMBL" id="CAXHTA020000005">
    <property type="protein sequence ID" value="CAL5221583.1"/>
    <property type="molecule type" value="Genomic_DNA"/>
</dbReference>
<evidence type="ECO:0000313" key="3">
    <source>
        <dbReference type="Proteomes" id="UP001497392"/>
    </source>
</evidence>
<keyword evidence="3" id="KW-1185">Reference proteome</keyword>
<feature type="compositionally biased region" description="Low complexity" evidence="1">
    <location>
        <begin position="1"/>
        <end position="16"/>
    </location>
</feature>
<name>A0ABP1FNP1_9CHLO</name>